<dbReference type="InterPro" id="IPR035996">
    <property type="entry name" value="4pyrrol_Methylase_sf"/>
</dbReference>
<feature type="region of interest" description="Disordered" evidence="4">
    <location>
        <begin position="39"/>
        <end position="68"/>
    </location>
</feature>
<reference evidence="6 7" key="1">
    <citation type="submission" date="2020-07" db="EMBL/GenBank/DDBJ databases">
        <title>Comparative genomics of pyrophilous fungi reveals a link between fire events and developmental genes.</title>
        <authorList>
            <consortium name="DOE Joint Genome Institute"/>
            <person name="Steindorff A.S."/>
            <person name="Carver A."/>
            <person name="Calhoun S."/>
            <person name="Stillman K."/>
            <person name="Liu H."/>
            <person name="Lipzen A."/>
            <person name="Pangilinan J."/>
            <person name="Labutti K."/>
            <person name="Bruns T.D."/>
            <person name="Grigoriev I.V."/>
        </authorList>
    </citation>
    <scope>NUCLEOTIDE SEQUENCE [LARGE SCALE GENOMIC DNA]</scope>
    <source>
        <strain evidence="6 7">CBS 144469</strain>
    </source>
</reference>
<dbReference type="PANTHER" id="PTHR45790">
    <property type="entry name" value="SIROHEME SYNTHASE-RELATED"/>
    <property type="match status" value="1"/>
</dbReference>
<dbReference type="Proteomes" id="UP000521943">
    <property type="component" value="Unassembled WGS sequence"/>
</dbReference>
<organism evidence="6 7">
    <name type="scientific">Ephemerocybe angulata</name>
    <dbReference type="NCBI Taxonomy" id="980116"/>
    <lineage>
        <taxon>Eukaryota</taxon>
        <taxon>Fungi</taxon>
        <taxon>Dikarya</taxon>
        <taxon>Basidiomycota</taxon>
        <taxon>Agaricomycotina</taxon>
        <taxon>Agaricomycetes</taxon>
        <taxon>Agaricomycetidae</taxon>
        <taxon>Agaricales</taxon>
        <taxon>Agaricineae</taxon>
        <taxon>Psathyrellaceae</taxon>
        <taxon>Ephemerocybe</taxon>
    </lineage>
</organism>
<gene>
    <name evidence="6" type="ORF">DFP72DRAFT_1053694</name>
</gene>
<feature type="domain" description="Tetrapyrrole methylase" evidence="5">
    <location>
        <begin position="146"/>
        <end position="212"/>
    </location>
</feature>
<name>A0A8H6HAT1_9AGAR</name>
<dbReference type="PANTHER" id="PTHR45790:SF6">
    <property type="entry name" value="UROPORPHYRINOGEN-III C-METHYLTRANSFERASE"/>
    <property type="match status" value="1"/>
</dbReference>
<dbReference type="EMBL" id="JACGCI010000168">
    <property type="protein sequence ID" value="KAF6742781.1"/>
    <property type="molecule type" value="Genomic_DNA"/>
</dbReference>
<dbReference type="AlphaFoldDB" id="A0A8H6HAT1"/>
<comment type="subunit">
    <text evidence="1">Homodimer.</text>
</comment>
<dbReference type="Gene3D" id="3.40.1010.10">
    <property type="entry name" value="Cobalt-precorrin-4 Transmethylase, Domain 1"/>
    <property type="match status" value="1"/>
</dbReference>
<dbReference type="InterPro" id="IPR014777">
    <property type="entry name" value="4pyrrole_Mease_sub1"/>
</dbReference>
<comment type="caution">
    <text evidence="6">The sequence shown here is derived from an EMBL/GenBank/DDBJ whole genome shotgun (WGS) entry which is preliminary data.</text>
</comment>
<evidence type="ECO:0000313" key="7">
    <source>
        <dbReference type="Proteomes" id="UP000521943"/>
    </source>
</evidence>
<dbReference type="SUPFAM" id="SSF53790">
    <property type="entry name" value="Tetrapyrrole methylase"/>
    <property type="match status" value="1"/>
</dbReference>
<protein>
    <recommendedName>
        <fullName evidence="5">Tetrapyrrole methylase domain-containing protein</fullName>
    </recommendedName>
</protein>
<proteinExistence type="inferred from homology"/>
<dbReference type="GO" id="GO:0019354">
    <property type="term" value="P:siroheme biosynthetic process"/>
    <property type="evidence" value="ECO:0007669"/>
    <property type="project" value="TreeGrafter"/>
</dbReference>
<evidence type="ECO:0000256" key="4">
    <source>
        <dbReference type="SAM" id="MobiDB-lite"/>
    </source>
</evidence>
<keyword evidence="2" id="KW-0488">Methylation</keyword>
<accession>A0A8H6HAT1</accession>
<dbReference type="Pfam" id="PF00590">
    <property type="entry name" value="TP_methylase"/>
    <property type="match status" value="1"/>
</dbReference>
<evidence type="ECO:0000256" key="3">
    <source>
        <dbReference type="ARBA" id="ARBA00035662"/>
    </source>
</evidence>
<sequence>MLEYPYLSQRASLVLAFRPQKSASTSAAHPDEILARTLPRSYLPQPPPPSAMPDIYAHSRKKGTSQLRSPLKVRVPKTPLMTLALPPTHNLPNSKCGWIFFIRPSSRRRRKWSPRPSLTSLSDRLVFALITSQSEKVPGQRGATQRLKQGGPAVYGRAGEEVLYFRAHRLDPLVIPGISSALAASTFKFANLNIPVTQRRAAGSFTVCTGVRRGGKEITLQPSRLVRARAHLGNPPRPGRRRGALWLRTRGRGGRALESSGEQRPPGMIVVGWAVLCLNGKGDRGSCRRALGRGMRGGWRGGWRVGCGGSRRGSIRVGSC</sequence>
<evidence type="ECO:0000256" key="1">
    <source>
        <dbReference type="ARBA" id="ARBA00011738"/>
    </source>
</evidence>
<evidence type="ECO:0000256" key="2">
    <source>
        <dbReference type="ARBA" id="ARBA00022481"/>
    </source>
</evidence>
<dbReference type="OrthoDB" id="508204at2759"/>
<dbReference type="InterPro" id="IPR050161">
    <property type="entry name" value="Siro_Cobalamin_biosynth"/>
</dbReference>
<dbReference type="GO" id="GO:0004851">
    <property type="term" value="F:uroporphyrin-III C-methyltransferase activity"/>
    <property type="evidence" value="ECO:0007669"/>
    <property type="project" value="TreeGrafter"/>
</dbReference>
<dbReference type="InterPro" id="IPR000878">
    <property type="entry name" value="4pyrrol_Mease"/>
</dbReference>
<evidence type="ECO:0000313" key="6">
    <source>
        <dbReference type="EMBL" id="KAF6742781.1"/>
    </source>
</evidence>
<comment type="similarity">
    <text evidence="3">In the N-terminal section; belongs to the precorrin methyltransferase family.</text>
</comment>
<keyword evidence="7" id="KW-1185">Reference proteome</keyword>
<evidence type="ECO:0000259" key="5">
    <source>
        <dbReference type="Pfam" id="PF00590"/>
    </source>
</evidence>